<dbReference type="STRING" id="4540.A0A3L6T960"/>
<name>A0A3L6T960_PANMI</name>
<dbReference type="AlphaFoldDB" id="A0A3L6T960"/>
<dbReference type="Gene3D" id="1.10.110.10">
    <property type="entry name" value="Plant lipid-transfer and hydrophobic proteins"/>
    <property type="match status" value="1"/>
</dbReference>
<organism evidence="6 7">
    <name type="scientific">Panicum miliaceum</name>
    <name type="common">Proso millet</name>
    <name type="synonym">Broomcorn millet</name>
    <dbReference type="NCBI Taxonomy" id="4540"/>
    <lineage>
        <taxon>Eukaryota</taxon>
        <taxon>Viridiplantae</taxon>
        <taxon>Streptophyta</taxon>
        <taxon>Embryophyta</taxon>
        <taxon>Tracheophyta</taxon>
        <taxon>Spermatophyta</taxon>
        <taxon>Magnoliopsida</taxon>
        <taxon>Liliopsida</taxon>
        <taxon>Poales</taxon>
        <taxon>Poaceae</taxon>
        <taxon>PACMAD clade</taxon>
        <taxon>Panicoideae</taxon>
        <taxon>Panicodae</taxon>
        <taxon>Paniceae</taxon>
        <taxon>Panicinae</taxon>
        <taxon>Panicum</taxon>
        <taxon>Panicum sect. Panicum</taxon>
    </lineage>
</organism>
<evidence type="ECO:0000259" key="5">
    <source>
        <dbReference type="SMART" id="SM00499"/>
    </source>
</evidence>
<protein>
    <submittedName>
        <fullName evidence="6">Non-specific lipid-transfer protein-like protein</fullName>
    </submittedName>
</protein>
<reference evidence="7" key="1">
    <citation type="journal article" date="2019" name="Nat. Commun.">
        <title>The genome of broomcorn millet.</title>
        <authorList>
            <person name="Zou C."/>
            <person name="Miki D."/>
            <person name="Li D."/>
            <person name="Tang Q."/>
            <person name="Xiao L."/>
            <person name="Rajput S."/>
            <person name="Deng P."/>
            <person name="Jia W."/>
            <person name="Huang R."/>
            <person name="Zhang M."/>
            <person name="Sun Y."/>
            <person name="Hu J."/>
            <person name="Fu X."/>
            <person name="Schnable P.S."/>
            <person name="Li F."/>
            <person name="Zhang H."/>
            <person name="Feng B."/>
            <person name="Zhu X."/>
            <person name="Liu R."/>
            <person name="Schnable J.C."/>
            <person name="Zhu J.-K."/>
            <person name="Zhang H."/>
        </authorList>
    </citation>
    <scope>NUCLEOTIDE SEQUENCE [LARGE SCALE GENOMIC DNA]</scope>
</reference>
<dbReference type="CDD" id="cd00010">
    <property type="entry name" value="AAI_LTSS"/>
    <property type="match status" value="1"/>
</dbReference>
<accession>A0A3L6T960</accession>
<evidence type="ECO:0000256" key="2">
    <source>
        <dbReference type="ARBA" id="ARBA00022729"/>
    </source>
</evidence>
<dbReference type="SUPFAM" id="SSF47699">
    <property type="entry name" value="Bifunctional inhibitor/lipid-transfer protein/seed storage 2S albumin"/>
    <property type="match status" value="1"/>
</dbReference>
<dbReference type="EMBL" id="PQIB02000002">
    <property type="protein sequence ID" value="RLN34835.1"/>
    <property type="molecule type" value="Genomic_DNA"/>
</dbReference>
<keyword evidence="2" id="KW-0732">Signal</keyword>
<dbReference type="InterPro" id="IPR036312">
    <property type="entry name" value="Bifun_inhib/LTP/seed_sf"/>
</dbReference>
<dbReference type="InterPro" id="IPR016140">
    <property type="entry name" value="Bifunc_inhib/LTP/seed_store"/>
</dbReference>
<evidence type="ECO:0000313" key="7">
    <source>
        <dbReference type="Proteomes" id="UP000275267"/>
    </source>
</evidence>
<feature type="domain" description="Bifunctional inhibitor/plant lipid transfer protein/seed storage helical" evidence="5">
    <location>
        <begin position="16"/>
        <end position="138"/>
    </location>
</feature>
<dbReference type="OrthoDB" id="911994at2759"/>
<keyword evidence="3" id="KW-1015">Disulfide bond</keyword>
<keyword evidence="7" id="KW-1185">Reference proteome</keyword>
<dbReference type="PANTHER" id="PTHR33044">
    <property type="entry name" value="BIFUNCTIONAL INHIBITOR/LIPID-TRANSFER PROTEIN/SEED STORAGE 2S ALBUMIN SUPERFAMILY PROTEIN-RELATED"/>
    <property type="match status" value="1"/>
</dbReference>
<keyword evidence="4" id="KW-0325">Glycoprotein</keyword>
<sequence length="210" mass="20859">MTLSKCAICLNVKQRCSRSNGSGFVCARRPAGGRHGGGGGDRAARRRRGAPVRRAGDVLGLHGVDSQPGAVPLLHARNTSAPGASCCPAVAGVVRGAPRCLCAVLGGGAASLGVTVNATRALELPGKCRIQTPPVSQCNAVGAPASSPPAPAATVEAPAAPPPVYSTTVNLLKPVCSRACLCLCASHAGMAKSAAVFVSFVVAVASLMAF</sequence>
<evidence type="ECO:0000256" key="4">
    <source>
        <dbReference type="ARBA" id="ARBA00023180"/>
    </source>
</evidence>
<comment type="caution">
    <text evidence="6">The sequence shown here is derived from an EMBL/GenBank/DDBJ whole genome shotgun (WGS) entry which is preliminary data.</text>
</comment>
<dbReference type="SMART" id="SM00499">
    <property type="entry name" value="AAI"/>
    <property type="match status" value="1"/>
</dbReference>
<dbReference type="Pfam" id="PF14368">
    <property type="entry name" value="LTP_2"/>
    <property type="match status" value="1"/>
</dbReference>
<comment type="similarity">
    <text evidence="1">Belongs to the plant LTP family.</text>
</comment>
<evidence type="ECO:0000256" key="3">
    <source>
        <dbReference type="ARBA" id="ARBA00023157"/>
    </source>
</evidence>
<gene>
    <name evidence="6" type="ORF">C2845_PM03G21110</name>
</gene>
<dbReference type="Proteomes" id="UP000275267">
    <property type="component" value="Unassembled WGS sequence"/>
</dbReference>
<dbReference type="InterPro" id="IPR043325">
    <property type="entry name" value="LTSS"/>
</dbReference>
<proteinExistence type="inferred from homology"/>
<evidence type="ECO:0000313" key="6">
    <source>
        <dbReference type="EMBL" id="RLN34835.1"/>
    </source>
</evidence>
<evidence type="ECO:0000256" key="1">
    <source>
        <dbReference type="ARBA" id="ARBA00009748"/>
    </source>
</evidence>